<dbReference type="Pfam" id="PF13185">
    <property type="entry name" value="GAF_2"/>
    <property type="match status" value="1"/>
</dbReference>
<dbReference type="PROSITE" id="PS50883">
    <property type="entry name" value="EAL"/>
    <property type="match status" value="1"/>
</dbReference>
<feature type="domain" description="PAC" evidence="3">
    <location>
        <begin position="738"/>
        <end position="792"/>
    </location>
</feature>
<keyword evidence="7" id="KW-1185">Reference proteome</keyword>
<evidence type="ECO:0000259" key="2">
    <source>
        <dbReference type="PROSITE" id="PS50112"/>
    </source>
</evidence>
<keyword evidence="1" id="KW-0812">Transmembrane</keyword>
<protein>
    <submittedName>
        <fullName evidence="6">Bifunctional diguanylate cyclase/phosphodiesterase</fullName>
    </submittedName>
</protein>
<evidence type="ECO:0000313" key="6">
    <source>
        <dbReference type="EMBL" id="MFC2993611.1"/>
    </source>
</evidence>
<dbReference type="Gene3D" id="3.20.20.450">
    <property type="entry name" value="EAL domain"/>
    <property type="match status" value="1"/>
</dbReference>
<reference evidence="7" key="1">
    <citation type="journal article" date="2019" name="Int. J. Syst. Evol. Microbiol.">
        <title>The Global Catalogue of Microorganisms (GCM) 10K type strain sequencing project: providing services to taxonomists for standard genome sequencing and annotation.</title>
        <authorList>
            <consortium name="The Broad Institute Genomics Platform"/>
            <consortium name="The Broad Institute Genome Sequencing Center for Infectious Disease"/>
            <person name="Wu L."/>
            <person name="Ma J."/>
        </authorList>
    </citation>
    <scope>NUCLEOTIDE SEQUENCE [LARGE SCALE GENOMIC DNA]</scope>
    <source>
        <strain evidence="7">KCTC 52660</strain>
    </source>
</reference>
<dbReference type="CDD" id="cd01948">
    <property type="entry name" value="EAL"/>
    <property type="match status" value="1"/>
</dbReference>
<dbReference type="EMBL" id="JBHRSQ010000040">
    <property type="protein sequence ID" value="MFC2993611.1"/>
    <property type="molecule type" value="Genomic_DNA"/>
</dbReference>
<dbReference type="InterPro" id="IPR000700">
    <property type="entry name" value="PAS-assoc_C"/>
</dbReference>
<evidence type="ECO:0000256" key="1">
    <source>
        <dbReference type="SAM" id="Phobius"/>
    </source>
</evidence>
<evidence type="ECO:0000259" key="5">
    <source>
        <dbReference type="PROSITE" id="PS50887"/>
    </source>
</evidence>
<dbReference type="Gene3D" id="3.30.70.270">
    <property type="match status" value="1"/>
</dbReference>
<dbReference type="SMART" id="SM00052">
    <property type="entry name" value="EAL"/>
    <property type="match status" value="1"/>
</dbReference>
<dbReference type="SMART" id="SM00267">
    <property type="entry name" value="GGDEF"/>
    <property type="match status" value="1"/>
</dbReference>
<name>A0ABV7B9G7_9GAMM</name>
<feature type="transmembrane region" description="Helical" evidence="1">
    <location>
        <begin position="167"/>
        <end position="186"/>
    </location>
</feature>
<dbReference type="SUPFAM" id="SSF55073">
    <property type="entry name" value="Nucleotide cyclase"/>
    <property type="match status" value="1"/>
</dbReference>
<dbReference type="NCBIfam" id="TIGR00229">
    <property type="entry name" value="sensory_box"/>
    <property type="match status" value="1"/>
</dbReference>
<feature type="transmembrane region" description="Helical" evidence="1">
    <location>
        <begin position="133"/>
        <end position="155"/>
    </location>
</feature>
<dbReference type="InterPro" id="IPR001633">
    <property type="entry name" value="EAL_dom"/>
</dbReference>
<dbReference type="NCBIfam" id="TIGR00254">
    <property type="entry name" value="GGDEF"/>
    <property type="match status" value="1"/>
</dbReference>
<dbReference type="SMART" id="SM00065">
    <property type="entry name" value="GAF"/>
    <property type="match status" value="1"/>
</dbReference>
<gene>
    <name evidence="6" type="ORF">ACFODV_16450</name>
</gene>
<dbReference type="InterPro" id="IPR043128">
    <property type="entry name" value="Rev_trsase/Diguanyl_cyclase"/>
</dbReference>
<dbReference type="Gene3D" id="3.30.450.40">
    <property type="match status" value="1"/>
</dbReference>
<feature type="transmembrane region" description="Helical" evidence="1">
    <location>
        <begin position="40"/>
        <end position="65"/>
    </location>
</feature>
<dbReference type="Pfam" id="PF00563">
    <property type="entry name" value="EAL"/>
    <property type="match status" value="1"/>
</dbReference>
<organism evidence="6 7">
    <name type="scientific">Halomonas tibetensis</name>
    <dbReference type="NCBI Taxonomy" id="2259590"/>
    <lineage>
        <taxon>Bacteria</taxon>
        <taxon>Pseudomonadati</taxon>
        <taxon>Pseudomonadota</taxon>
        <taxon>Gammaproteobacteria</taxon>
        <taxon>Oceanospirillales</taxon>
        <taxon>Halomonadaceae</taxon>
        <taxon>Halomonas</taxon>
    </lineage>
</organism>
<feature type="transmembrane region" description="Helical" evidence="1">
    <location>
        <begin position="12"/>
        <end position="34"/>
    </location>
</feature>
<dbReference type="InterPro" id="IPR003018">
    <property type="entry name" value="GAF"/>
</dbReference>
<feature type="transmembrane region" description="Helical" evidence="1">
    <location>
        <begin position="198"/>
        <end position="218"/>
    </location>
</feature>
<evidence type="ECO:0000313" key="7">
    <source>
        <dbReference type="Proteomes" id="UP001595386"/>
    </source>
</evidence>
<dbReference type="CDD" id="cd00130">
    <property type="entry name" value="PAS"/>
    <property type="match status" value="1"/>
</dbReference>
<dbReference type="SMART" id="SM00091">
    <property type="entry name" value="PAS"/>
    <property type="match status" value="1"/>
</dbReference>
<dbReference type="SUPFAM" id="SSF55785">
    <property type="entry name" value="PYP-like sensor domain (PAS domain)"/>
    <property type="match status" value="1"/>
</dbReference>
<dbReference type="PANTHER" id="PTHR44757">
    <property type="entry name" value="DIGUANYLATE CYCLASE DGCP"/>
    <property type="match status" value="1"/>
</dbReference>
<dbReference type="InterPro" id="IPR029787">
    <property type="entry name" value="Nucleotide_cyclase"/>
</dbReference>
<accession>A0ABV7B9G7</accession>
<feature type="domain" description="PAS" evidence="2">
    <location>
        <begin position="664"/>
        <end position="737"/>
    </location>
</feature>
<proteinExistence type="predicted"/>
<evidence type="ECO:0000259" key="4">
    <source>
        <dbReference type="PROSITE" id="PS50883"/>
    </source>
</evidence>
<dbReference type="PROSITE" id="PS50113">
    <property type="entry name" value="PAC"/>
    <property type="match status" value="1"/>
</dbReference>
<evidence type="ECO:0000259" key="3">
    <source>
        <dbReference type="PROSITE" id="PS50113"/>
    </source>
</evidence>
<sequence>MPITTRHLMLDSLLLLLSASFIIVGFNGLVLSWLELITSPLHLLLVADGFMVMLLGGAGLVCLLAGWSGGRLLAGGLLGALLLQTLVKALLNAEGPVPSDAGTSLQLLPVLLLVPVALCLLMGRPAGRFRWFWAGWGALLGVIGGVVTLAIFPALRPWFLEVFDAALMASLVMAGLLGLGMMVAALRGERPLELGRFAVGAGLTGVVVSSLVWLLLSWQQEEALDRQAAYLLDNIQLNAEQVMTSRLSLMRRMAVQLDSGEADPAPEALARHLEGYLRDVSSLKAVGLFRQGNQQAGSDDWAGGDWAGGDWAGGDWAWLGGRDEADSLMASLVNRPQVRDWLSIGMNQVGLMHTNAGSQGLFLASVDVPGSALQLVSLVDLSEFLFHELRLQLGLYRVVVLGRGEALLEIRHMGPLRSLSNGSFVNHLMQRRHIGLPGGPMMTLEVYPGTQNDWLLAGLMPVGVASGGLALSGMLVFSLALAGQLLGRTRALGETREQLEAQQAVQALIVREEPLETILAAVCRMLERQIPGSLCSIMLTNDAGTALTLVAGGSLPEGYRQAMASITIGDGIGACGSAAHLAETVICEDLADDPRWEGYHQLVLSHGLRACWSLPVLGSDDQVLGTFATYLREPGAPDASSHRRLSKAADLVALAVERHQSRRTLRLLERSVEESTNGVVIADATRPDLPIIYVNPAFTRISGYAKHEALERNCRFLQGPQTDEAEVARLRQQLRQEEQAHVTLLNYRKDGAAFWNDLSISPVRDAEGNVTHFVGMQHDVTERKTYESQLAHHANHDALTGLANRSLFEGRLDCDVGLMSRGDEQLAVLFVDLDDFKPINDTLGHAVGDDVLREVARRLQMSVRPGDMVARMGGDEFVLLMSDVSRDEQVLTLVERLMLEIARPYLVNDHELYLTCSVGIALSDPCMNEPRELIQHADMAMYKAKQQGRNAFHWYTREITEQMGERMALRNELQEAIESNAMELHYQPLIARDGSLAGVEALLRWKHPVRGYVSPEVFIPLAESTGQIIPLSRWVLERACDDMVLLAQQGIGKVRVAVNLSPLQFHRPNFLATLRDVMHTTGLPTDQLDLELTEGILMDNTESAIGILHALRGMQIGVSIDDFGTGYSSLSYLRHLPISKVKIDRSFVMDVTTNPHDAAIVQGIISMAGHLGLGVVAEGVETQAQHDQLQAWGCDIFQGFLLARPMPLSALTEFLRR</sequence>
<keyword evidence="1" id="KW-0472">Membrane</keyword>
<feature type="transmembrane region" description="Helical" evidence="1">
    <location>
        <begin position="72"/>
        <end position="91"/>
    </location>
</feature>
<feature type="transmembrane region" description="Helical" evidence="1">
    <location>
        <begin position="103"/>
        <end position="121"/>
    </location>
</feature>
<dbReference type="PROSITE" id="PS50887">
    <property type="entry name" value="GGDEF"/>
    <property type="match status" value="1"/>
</dbReference>
<dbReference type="PROSITE" id="PS50112">
    <property type="entry name" value="PAS"/>
    <property type="match status" value="1"/>
</dbReference>
<dbReference type="Proteomes" id="UP001595386">
    <property type="component" value="Unassembled WGS sequence"/>
</dbReference>
<feature type="domain" description="GGDEF" evidence="5">
    <location>
        <begin position="824"/>
        <end position="957"/>
    </location>
</feature>
<dbReference type="InterPro" id="IPR001610">
    <property type="entry name" value="PAC"/>
</dbReference>
<dbReference type="SUPFAM" id="SSF141868">
    <property type="entry name" value="EAL domain-like"/>
    <property type="match status" value="1"/>
</dbReference>
<feature type="domain" description="EAL" evidence="4">
    <location>
        <begin position="966"/>
        <end position="1217"/>
    </location>
</feature>
<dbReference type="Gene3D" id="3.30.450.20">
    <property type="entry name" value="PAS domain"/>
    <property type="match status" value="1"/>
</dbReference>
<dbReference type="CDD" id="cd01949">
    <property type="entry name" value="GGDEF"/>
    <property type="match status" value="1"/>
</dbReference>
<dbReference type="InterPro" id="IPR052155">
    <property type="entry name" value="Biofilm_reg_signaling"/>
</dbReference>
<dbReference type="SUPFAM" id="SSF55781">
    <property type="entry name" value="GAF domain-like"/>
    <property type="match status" value="1"/>
</dbReference>
<dbReference type="InterPro" id="IPR035965">
    <property type="entry name" value="PAS-like_dom_sf"/>
</dbReference>
<dbReference type="InterPro" id="IPR000014">
    <property type="entry name" value="PAS"/>
</dbReference>
<dbReference type="InterPro" id="IPR029016">
    <property type="entry name" value="GAF-like_dom_sf"/>
</dbReference>
<dbReference type="PANTHER" id="PTHR44757:SF2">
    <property type="entry name" value="BIOFILM ARCHITECTURE MAINTENANCE PROTEIN MBAA"/>
    <property type="match status" value="1"/>
</dbReference>
<comment type="caution">
    <text evidence="6">The sequence shown here is derived from an EMBL/GenBank/DDBJ whole genome shotgun (WGS) entry which is preliminary data.</text>
</comment>
<dbReference type="Pfam" id="PF13426">
    <property type="entry name" value="PAS_9"/>
    <property type="match status" value="1"/>
</dbReference>
<dbReference type="InterPro" id="IPR000160">
    <property type="entry name" value="GGDEF_dom"/>
</dbReference>
<dbReference type="InterPro" id="IPR035919">
    <property type="entry name" value="EAL_sf"/>
</dbReference>
<dbReference type="SMART" id="SM00086">
    <property type="entry name" value="PAC"/>
    <property type="match status" value="1"/>
</dbReference>
<keyword evidence="1" id="KW-1133">Transmembrane helix</keyword>
<dbReference type="Pfam" id="PF00990">
    <property type="entry name" value="GGDEF"/>
    <property type="match status" value="1"/>
</dbReference>
<dbReference type="RefSeq" id="WP_379761385.1">
    <property type="nucleotide sequence ID" value="NZ_JBHRSQ010000040.1"/>
</dbReference>